<dbReference type="AlphaFoldDB" id="A0A6I3KYQ9"/>
<dbReference type="RefSeq" id="WP_154787856.1">
    <property type="nucleotide sequence ID" value="NZ_WMBB01000005.1"/>
</dbReference>
<organism evidence="2 3">
    <name type="scientific">Nocardia aurantiaca</name>
    <dbReference type="NCBI Taxonomy" id="2675850"/>
    <lineage>
        <taxon>Bacteria</taxon>
        <taxon>Bacillati</taxon>
        <taxon>Actinomycetota</taxon>
        <taxon>Actinomycetes</taxon>
        <taxon>Mycobacteriales</taxon>
        <taxon>Nocardiaceae</taxon>
        <taxon>Nocardia</taxon>
    </lineage>
</organism>
<evidence type="ECO:0000313" key="2">
    <source>
        <dbReference type="EMBL" id="MTE13354.1"/>
    </source>
</evidence>
<comment type="caution">
    <text evidence="2">The sequence shown here is derived from an EMBL/GenBank/DDBJ whole genome shotgun (WGS) entry which is preliminary data.</text>
</comment>
<sequence length="303" mass="33703">MVGSAKTSVSRLDFGNFMQRLRKRANKNTTVAGLHLGEVSRFVIGRLEDGTPTKLTTPQIESLLWFYDATDCEREEALTLWADIKRQEKVARAEGGAKGFWTEYTDQVAPNFSKFLRLEELAISMVAYHPTIVPGLLQGPDYRRVIVLIDNPGLSAVNVERRLELTALRQNRLNEKDFRVRVLMSAAVLRNLVGGTAVMSAQLRWLADMSERENVSIRLIDFGVASHRGLTIQPFTRLEFAPGVSGLTKAPVVYVEGAFSIGYHEREDVVTKYDEAIAALEAVALTEAGTKDLLVQTAKEYAA</sequence>
<name>A0A6I3KYQ9_9NOCA</name>
<protein>
    <submittedName>
        <fullName evidence="2">XRE family transcriptional regulator</fullName>
    </submittedName>
</protein>
<evidence type="ECO:0000259" key="1">
    <source>
        <dbReference type="Pfam" id="PF19054"/>
    </source>
</evidence>
<evidence type="ECO:0000313" key="3">
    <source>
        <dbReference type="Proteomes" id="UP000432464"/>
    </source>
</evidence>
<dbReference type="InterPro" id="IPR043917">
    <property type="entry name" value="DUF5753"/>
</dbReference>
<accession>A0A6I3KYQ9</accession>
<proteinExistence type="predicted"/>
<dbReference type="EMBL" id="WMBB01000005">
    <property type="protein sequence ID" value="MTE13354.1"/>
    <property type="molecule type" value="Genomic_DNA"/>
</dbReference>
<gene>
    <name evidence="2" type="ORF">GLP40_11280</name>
</gene>
<reference evidence="2 3" key="1">
    <citation type="submission" date="2019-11" db="EMBL/GenBank/DDBJ databases">
        <title>Nocardia sp. nov. CT2-14 isolated from soil.</title>
        <authorList>
            <person name="Kanchanasin P."/>
            <person name="Tanasupawat S."/>
            <person name="Yuki M."/>
            <person name="Kudo T."/>
        </authorList>
    </citation>
    <scope>NUCLEOTIDE SEQUENCE [LARGE SCALE GENOMIC DNA]</scope>
    <source>
        <strain evidence="2 3">CT2-14</strain>
    </source>
</reference>
<feature type="domain" description="DUF5753" evidence="1">
    <location>
        <begin position="112"/>
        <end position="294"/>
    </location>
</feature>
<dbReference type="Proteomes" id="UP000432464">
    <property type="component" value="Unassembled WGS sequence"/>
</dbReference>
<keyword evidence="3" id="KW-1185">Reference proteome</keyword>
<dbReference type="Pfam" id="PF19054">
    <property type="entry name" value="DUF5753"/>
    <property type="match status" value="1"/>
</dbReference>